<feature type="region of interest" description="Disordered" evidence="1">
    <location>
        <begin position="1"/>
        <end position="22"/>
    </location>
</feature>
<dbReference type="EMBL" id="MN740084">
    <property type="protein sequence ID" value="QHT87148.1"/>
    <property type="molecule type" value="Genomic_DNA"/>
</dbReference>
<organism evidence="2">
    <name type="scientific">viral metagenome</name>
    <dbReference type="NCBI Taxonomy" id="1070528"/>
    <lineage>
        <taxon>unclassified sequences</taxon>
        <taxon>metagenomes</taxon>
        <taxon>organismal metagenomes</taxon>
    </lineage>
</organism>
<dbReference type="AlphaFoldDB" id="A0A6C0I2C1"/>
<proteinExistence type="predicted"/>
<sequence>MAERERETEREREREREVEGNRSAEVVEGAKVAPIGDFAIHYQPTDIFPINLFNVYDNKIDRKVLSKITSNNNINDYAFRIIATSPTTFNLEIHIETLIVIRDPRRNTLDEMYVNAIKSFICCLLVNNPDWLTLMYQMTQERPGCNFLIYITLIDRAITDDHIHKDNSLFSSLTYLEPVERTPELSFGYNEIRRYEGATLEMPSPIVCRTTRAIFTEFTELEQRSRNHEGTTPCIYRYDISHMELPTVSFSDWLLYHGTPNDYPSDSAGSIDRRFSIGINVGKLNVLPFSPCAGRNCEVKQKKVIKRKIVRMLVKPTFIGNVVGHTIIGSVEGINIMDFAEQFKKEEPPSITITPDNFQETMGRLRSTDGIYTDECRIAMNVGGKKKGNKVTRKTKTKCRRSKRRR</sequence>
<evidence type="ECO:0000256" key="1">
    <source>
        <dbReference type="SAM" id="MobiDB-lite"/>
    </source>
</evidence>
<evidence type="ECO:0000313" key="2">
    <source>
        <dbReference type="EMBL" id="QHT87148.1"/>
    </source>
</evidence>
<accession>A0A6C0I2C1</accession>
<feature type="region of interest" description="Disordered" evidence="1">
    <location>
        <begin position="385"/>
        <end position="406"/>
    </location>
</feature>
<name>A0A6C0I2C1_9ZZZZ</name>
<reference evidence="2" key="1">
    <citation type="journal article" date="2020" name="Nature">
        <title>Giant virus diversity and host interactions through global metagenomics.</title>
        <authorList>
            <person name="Schulz F."/>
            <person name="Roux S."/>
            <person name="Paez-Espino D."/>
            <person name="Jungbluth S."/>
            <person name="Walsh D.A."/>
            <person name="Denef V.J."/>
            <person name="McMahon K.D."/>
            <person name="Konstantinidis K.T."/>
            <person name="Eloe-Fadrosh E.A."/>
            <person name="Kyrpides N.C."/>
            <person name="Woyke T."/>
        </authorList>
    </citation>
    <scope>NUCLEOTIDE SEQUENCE</scope>
    <source>
        <strain evidence="2">GVMAG-M-3300023184-190</strain>
    </source>
</reference>
<protein>
    <submittedName>
        <fullName evidence="2">Uncharacterized protein</fullName>
    </submittedName>
</protein>